<protein>
    <submittedName>
        <fullName evidence="5">AraC family transcriptional regulator</fullName>
    </submittedName>
</protein>
<dbReference type="Gene3D" id="1.10.10.60">
    <property type="entry name" value="Homeodomain-like"/>
    <property type="match status" value="2"/>
</dbReference>
<dbReference type="Proteomes" id="UP000826462">
    <property type="component" value="Chromosome 1"/>
</dbReference>
<accession>A0ABX8UPT8</accession>
<evidence type="ECO:0000256" key="3">
    <source>
        <dbReference type="ARBA" id="ARBA00023163"/>
    </source>
</evidence>
<name>A0ABX8UPT8_9BURK</name>
<dbReference type="PANTHER" id="PTHR46796">
    <property type="entry name" value="HTH-TYPE TRANSCRIPTIONAL ACTIVATOR RHAS-RELATED"/>
    <property type="match status" value="1"/>
</dbReference>
<reference evidence="5 6" key="1">
    <citation type="submission" date="2021-07" db="EMBL/GenBank/DDBJ databases">
        <title>Paraburkholderia edwinii protects Aspergillus sp. from phenazines by acting as a toxin sponge.</title>
        <authorList>
            <person name="Dahlstrom K.M."/>
            <person name="Newman D.K."/>
        </authorList>
    </citation>
    <scope>NUCLEOTIDE SEQUENCE [LARGE SCALE GENOMIC DNA]</scope>
    <source>
        <strain evidence="5 6">Pe01</strain>
    </source>
</reference>
<organism evidence="5 6">
    <name type="scientific">Paraburkholderia edwinii</name>
    <dbReference type="NCBI Taxonomy" id="2861782"/>
    <lineage>
        <taxon>Bacteria</taxon>
        <taxon>Pseudomonadati</taxon>
        <taxon>Pseudomonadota</taxon>
        <taxon>Betaproteobacteria</taxon>
        <taxon>Burkholderiales</taxon>
        <taxon>Burkholderiaceae</taxon>
        <taxon>Paraburkholderia</taxon>
    </lineage>
</organism>
<keyword evidence="6" id="KW-1185">Reference proteome</keyword>
<dbReference type="PANTHER" id="PTHR46796:SF7">
    <property type="entry name" value="ARAC FAMILY TRANSCRIPTIONAL REGULATOR"/>
    <property type="match status" value="1"/>
</dbReference>
<evidence type="ECO:0000256" key="1">
    <source>
        <dbReference type="ARBA" id="ARBA00023015"/>
    </source>
</evidence>
<dbReference type="PROSITE" id="PS01124">
    <property type="entry name" value="HTH_ARAC_FAMILY_2"/>
    <property type="match status" value="1"/>
</dbReference>
<evidence type="ECO:0000313" key="5">
    <source>
        <dbReference type="EMBL" id="QYD71010.1"/>
    </source>
</evidence>
<keyword evidence="1" id="KW-0805">Transcription regulation</keyword>
<dbReference type="InterPro" id="IPR050204">
    <property type="entry name" value="AraC_XylS_family_regulators"/>
</dbReference>
<dbReference type="PROSITE" id="PS00041">
    <property type="entry name" value="HTH_ARAC_FAMILY_1"/>
    <property type="match status" value="1"/>
</dbReference>
<dbReference type="Pfam" id="PF12852">
    <property type="entry name" value="Cupin_6"/>
    <property type="match status" value="1"/>
</dbReference>
<dbReference type="SUPFAM" id="SSF46689">
    <property type="entry name" value="Homeodomain-like"/>
    <property type="match status" value="2"/>
</dbReference>
<dbReference type="SMART" id="SM00342">
    <property type="entry name" value="HTH_ARAC"/>
    <property type="match status" value="1"/>
</dbReference>
<keyword evidence="3" id="KW-0804">Transcription</keyword>
<feature type="domain" description="HTH araC/xylS-type" evidence="4">
    <location>
        <begin position="212"/>
        <end position="310"/>
    </location>
</feature>
<dbReference type="Pfam" id="PF12833">
    <property type="entry name" value="HTH_18"/>
    <property type="match status" value="1"/>
</dbReference>
<keyword evidence="2" id="KW-0238">DNA-binding</keyword>
<dbReference type="InterPro" id="IPR018060">
    <property type="entry name" value="HTH_AraC"/>
</dbReference>
<dbReference type="InterPro" id="IPR009057">
    <property type="entry name" value="Homeodomain-like_sf"/>
</dbReference>
<dbReference type="InterPro" id="IPR018062">
    <property type="entry name" value="HTH_AraC-typ_CS"/>
</dbReference>
<evidence type="ECO:0000256" key="2">
    <source>
        <dbReference type="ARBA" id="ARBA00023125"/>
    </source>
</evidence>
<sequence length="324" mass="35211">MLSEAPDVLSQVLKLIRLRGDHVFHGELSTSAEVTFSPGPAIFLHLRTGELAVSQRDGGEAVLLRPGDFVLLPHADGHTIRASSDGQARQCFEADVSSASQGNAQTFRWAAEDGVAGSFLAGAFYFDGAPLRSLLTGLPGLIHLTCDKSMEPAWLGAISHFLDIESRAPSPGASLMISRLIDLLVIRTLRMWVSKQGDRTDWLSGLTDERIGRVLNAMHQAPNETWTVKSLADIAMMSRSTFSERFTAVVGLPPLRYLARWRLTVAADLLRAGTLKVIDVAYSAGYGSEAAFSRAFKAQFGYPPSDAHRISRGSIFRARSSDLL</sequence>
<proteinExistence type="predicted"/>
<evidence type="ECO:0000313" key="6">
    <source>
        <dbReference type="Proteomes" id="UP000826462"/>
    </source>
</evidence>
<dbReference type="EMBL" id="CP080095">
    <property type="protein sequence ID" value="QYD71010.1"/>
    <property type="molecule type" value="Genomic_DNA"/>
</dbReference>
<dbReference type="InterPro" id="IPR032783">
    <property type="entry name" value="AraC_lig"/>
</dbReference>
<gene>
    <name evidence="5" type="ORF">KZJ38_15645</name>
</gene>
<evidence type="ECO:0000259" key="4">
    <source>
        <dbReference type="PROSITE" id="PS01124"/>
    </source>
</evidence>